<dbReference type="Gene3D" id="3.30.360.10">
    <property type="entry name" value="Dihydrodipicolinate Reductase, domain 2"/>
    <property type="match status" value="1"/>
</dbReference>
<organism evidence="5 6">
    <name type="scientific">Vibrio natriegens NBRC 15636 = ATCC 14048 = DSM 759</name>
    <dbReference type="NCBI Taxonomy" id="1219067"/>
    <lineage>
        <taxon>Bacteria</taxon>
        <taxon>Pseudomonadati</taxon>
        <taxon>Pseudomonadota</taxon>
        <taxon>Gammaproteobacteria</taxon>
        <taxon>Vibrionales</taxon>
        <taxon>Vibrionaceae</taxon>
        <taxon>Vibrio</taxon>
    </lineage>
</organism>
<dbReference type="EMBL" id="CP016346">
    <property type="protein sequence ID" value="ANQ14777.1"/>
    <property type="molecule type" value="Genomic_DNA"/>
</dbReference>
<evidence type="ECO:0000313" key="5">
    <source>
        <dbReference type="EMBL" id="ANQ14777.1"/>
    </source>
</evidence>
<dbReference type="Proteomes" id="UP000092741">
    <property type="component" value="Chromosome 2"/>
</dbReference>
<protein>
    <submittedName>
        <fullName evidence="5">Dehydrogenase</fullName>
    </submittedName>
</protein>
<dbReference type="InterPro" id="IPR055170">
    <property type="entry name" value="GFO_IDH_MocA-like_dom"/>
</dbReference>
<dbReference type="KEGG" id="vna:PN96_23230"/>
<dbReference type="SUPFAM" id="SSF51735">
    <property type="entry name" value="NAD(P)-binding Rossmann-fold domains"/>
    <property type="match status" value="1"/>
</dbReference>
<dbReference type="Pfam" id="PF22725">
    <property type="entry name" value="GFO_IDH_MocA_C3"/>
    <property type="match status" value="1"/>
</dbReference>
<accession>A0AAN0Y702</accession>
<evidence type="ECO:0000313" key="6">
    <source>
        <dbReference type="Proteomes" id="UP000092741"/>
    </source>
</evidence>
<gene>
    <name evidence="5" type="ORF">BA890_18725</name>
</gene>
<dbReference type="Gene3D" id="3.40.50.720">
    <property type="entry name" value="NAD(P)-binding Rossmann-like Domain"/>
    <property type="match status" value="1"/>
</dbReference>
<dbReference type="PANTHER" id="PTHR43708">
    <property type="entry name" value="CONSERVED EXPRESSED OXIDOREDUCTASE (EUROFUNG)"/>
    <property type="match status" value="1"/>
</dbReference>
<reference evidence="5 6" key="1">
    <citation type="submission" date="2016-07" db="EMBL/GenBank/DDBJ databases">
        <title>Developing Vibrio natriegens as a novel, fast-growing host for biotechnology.</title>
        <authorList>
            <person name="Weinstock M.T."/>
            <person name="Hesek E.D."/>
            <person name="Wilson C.M."/>
            <person name="Gibson D.G."/>
        </authorList>
    </citation>
    <scope>NUCLEOTIDE SEQUENCE [LARGE SCALE GENOMIC DNA]</scope>
    <source>
        <strain evidence="5 6">ATCC 14048</strain>
    </source>
</reference>
<dbReference type="PANTHER" id="PTHR43708:SF5">
    <property type="entry name" value="CONSERVED EXPRESSED OXIDOREDUCTASE (EUROFUNG)-RELATED"/>
    <property type="match status" value="1"/>
</dbReference>
<keyword evidence="2" id="KW-0560">Oxidoreductase</keyword>
<feature type="domain" description="Gfo/Idh/MocA-like oxidoreductase N-terminal" evidence="3">
    <location>
        <begin position="1"/>
        <end position="118"/>
    </location>
</feature>
<evidence type="ECO:0000259" key="3">
    <source>
        <dbReference type="Pfam" id="PF01408"/>
    </source>
</evidence>
<dbReference type="InterPro" id="IPR036291">
    <property type="entry name" value="NAD(P)-bd_dom_sf"/>
</dbReference>
<proteinExistence type="inferred from homology"/>
<dbReference type="GeneID" id="70915769"/>
<sequence length="342" mass="37747">MRIGLVGYGVGGQYFHAPFIEASEKLELTGIVARSESKRAQIEKDFPGMPVYESLTSMIQSGTVDAVTITTPPETRRDLVLEAIESGLHVVADKPFAPNAQIAKGLIDAAIAKGVVLCAFHNRRFDTDVRTLRKVMDDGRLGRIWRMHSRLDCDDPVTLEAGPNGGLLRDLGSHVVDQAIYLLGPVTSVHAHLDEVELPEGPTNASFALTLHHKNGATSYLSASKLNRIQMKEFLVYAEKGSFQSQMSDVQAQAIFSGQRPVNDPQHWGYEVEQRWPLLRDESGEHAIPSEQGAYFDYYNQFAKAVMEEAEPPVLPEQVLQVLKILDAAVVSAQENRVVTID</sequence>
<dbReference type="RefSeq" id="WP_020335404.1">
    <property type="nucleotide sequence ID" value="NZ_ATFJ01000036.1"/>
</dbReference>
<dbReference type="GO" id="GO:0016491">
    <property type="term" value="F:oxidoreductase activity"/>
    <property type="evidence" value="ECO:0007669"/>
    <property type="project" value="UniProtKB-KW"/>
</dbReference>
<keyword evidence="6" id="KW-1185">Reference proteome</keyword>
<evidence type="ECO:0000256" key="2">
    <source>
        <dbReference type="ARBA" id="ARBA00023002"/>
    </source>
</evidence>
<dbReference type="AlphaFoldDB" id="A0AAN0Y702"/>
<dbReference type="InterPro" id="IPR051317">
    <property type="entry name" value="Gfo/Idh/MocA_oxidoreduct"/>
</dbReference>
<evidence type="ECO:0000256" key="1">
    <source>
        <dbReference type="ARBA" id="ARBA00010928"/>
    </source>
</evidence>
<dbReference type="InterPro" id="IPR000683">
    <property type="entry name" value="Gfo/Idh/MocA-like_OxRdtase_N"/>
</dbReference>
<dbReference type="SUPFAM" id="SSF55347">
    <property type="entry name" value="Glyceraldehyde-3-phosphate dehydrogenase-like, C-terminal domain"/>
    <property type="match status" value="1"/>
</dbReference>
<evidence type="ECO:0000259" key="4">
    <source>
        <dbReference type="Pfam" id="PF22725"/>
    </source>
</evidence>
<name>A0AAN0Y702_VIBNA</name>
<comment type="similarity">
    <text evidence="1">Belongs to the Gfo/Idh/MocA family.</text>
</comment>
<feature type="domain" description="GFO/IDH/MocA-like oxidoreductase" evidence="4">
    <location>
        <begin position="129"/>
        <end position="243"/>
    </location>
</feature>
<dbReference type="GO" id="GO:0000166">
    <property type="term" value="F:nucleotide binding"/>
    <property type="evidence" value="ECO:0007669"/>
    <property type="project" value="InterPro"/>
</dbReference>
<dbReference type="Pfam" id="PF01408">
    <property type="entry name" value="GFO_IDH_MocA"/>
    <property type="match status" value="1"/>
</dbReference>